<dbReference type="Proteomes" id="UP000799424">
    <property type="component" value="Unassembled WGS sequence"/>
</dbReference>
<reference evidence="2" key="1">
    <citation type="journal article" date="2020" name="Stud. Mycol.">
        <title>101 Dothideomycetes genomes: a test case for predicting lifestyles and emergence of pathogens.</title>
        <authorList>
            <person name="Haridas S."/>
            <person name="Albert R."/>
            <person name="Binder M."/>
            <person name="Bloem J."/>
            <person name="Labutti K."/>
            <person name="Salamov A."/>
            <person name="Andreopoulos B."/>
            <person name="Baker S."/>
            <person name="Barry K."/>
            <person name="Bills G."/>
            <person name="Bluhm B."/>
            <person name="Cannon C."/>
            <person name="Castanera R."/>
            <person name="Culley D."/>
            <person name="Daum C."/>
            <person name="Ezra D."/>
            <person name="Gonzalez J."/>
            <person name="Henrissat B."/>
            <person name="Kuo A."/>
            <person name="Liang C."/>
            <person name="Lipzen A."/>
            <person name="Lutzoni F."/>
            <person name="Magnuson J."/>
            <person name="Mondo S."/>
            <person name="Nolan M."/>
            <person name="Ohm R."/>
            <person name="Pangilinan J."/>
            <person name="Park H.-J."/>
            <person name="Ramirez L."/>
            <person name="Alfaro M."/>
            <person name="Sun H."/>
            <person name="Tritt A."/>
            <person name="Yoshinaga Y."/>
            <person name="Zwiers L.-H."/>
            <person name="Turgeon B."/>
            <person name="Goodwin S."/>
            <person name="Spatafora J."/>
            <person name="Crous P."/>
            <person name="Grigoriev I."/>
        </authorList>
    </citation>
    <scope>NUCLEOTIDE SEQUENCE</scope>
    <source>
        <strain evidence="2">CBS 113818</strain>
    </source>
</reference>
<name>A0A6A7AAB3_9PLEO</name>
<organism evidence="2 3">
    <name type="scientific">Ophiobolus disseminans</name>
    <dbReference type="NCBI Taxonomy" id="1469910"/>
    <lineage>
        <taxon>Eukaryota</taxon>
        <taxon>Fungi</taxon>
        <taxon>Dikarya</taxon>
        <taxon>Ascomycota</taxon>
        <taxon>Pezizomycotina</taxon>
        <taxon>Dothideomycetes</taxon>
        <taxon>Pleosporomycetidae</taxon>
        <taxon>Pleosporales</taxon>
        <taxon>Pleosporineae</taxon>
        <taxon>Phaeosphaeriaceae</taxon>
        <taxon>Ophiobolus</taxon>
    </lineage>
</organism>
<gene>
    <name evidence="2" type="ORF">CC86DRAFT_379298</name>
</gene>
<feature type="region of interest" description="Disordered" evidence="1">
    <location>
        <begin position="457"/>
        <end position="477"/>
    </location>
</feature>
<evidence type="ECO:0000313" key="2">
    <source>
        <dbReference type="EMBL" id="KAF2829784.1"/>
    </source>
</evidence>
<evidence type="ECO:0000313" key="3">
    <source>
        <dbReference type="Proteomes" id="UP000799424"/>
    </source>
</evidence>
<protein>
    <submittedName>
        <fullName evidence="2">Uncharacterized protein</fullName>
    </submittedName>
</protein>
<dbReference type="SUPFAM" id="SSF57850">
    <property type="entry name" value="RING/U-box"/>
    <property type="match status" value="1"/>
</dbReference>
<evidence type="ECO:0000256" key="1">
    <source>
        <dbReference type="SAM" id="MobiDB-lite"/>
    </source>
</evidence>
<sequence>MVLLGRWLVAPSVFASISCLFWLGQKYTSGTVKRRCPFVVMFNATWASSKLFRQQILCAVVHQKAHVSERGSRQSRLPHIFENTMSWLLDRHNTHTIVAATASVAIRNHCALSSLPEAIAEPQGSQLLPQPLHPYSRIPPGGHTQHAPFQGPPLDNMVSQPQSGHHVPNGFYPQPQPPAYQMEPPITHTGYGNGDVPSTPFEPVPEGTIMQSDSRGDFPFRASSQILGYGQGSDFVQGFIHPATTNGQSIHYGARHLPPPHQVNRYRRPMSAEDTGYHRPHWGHDSRHTQQNSHQYSNQFQTHAYPHGAGFLPFPVRPPEGDLPPTSAMQLPRIYPRQPSAPPPAHNSNPAISRQIEELRSQVKRLLPTNLPEKTCIVCDICAKDYSLVDVYPSEEGEIAIQLPCGHYFGEWCIFEWKQNNVPNVPSRVGGRCGFVDERESSIRLGGSAESAMALPGSGASISRSGIHSADAEGIST</sequence>
<dbReference type="OrthoDB" id="8062037at2759"/>
<proteinExistence type="predicted"/>
<dbReference type="PROSITE" id="PS51257">
    <property type="entry name" value="PROKAR_LIPOPROTEIN"/>
    <property type="match status" value="1"/>
</dbReference>
<accession>A0A6A7AAB3</accession>
<dbReference type="EMBL" id="MU006220">
    <property type="protein sequence ID" value="KAF2829784.1"/>
    <property type="molecule type" value="Genomic_DNA"/>
</dbReference>
<keyword evidence="3" id="KW-1185">Reference proteome</keyword>
<dbReference type="AlphaFoldDB" id="A0A6A7AAB3"/>
<dbReference type="Gene3D" id="3.30.40.10">
    <property type="entry name" value="Zinc/RING finger domain, C3HC4 (zinc finger)"/>
    <property type="match status" value="1"/>
</dbReference>
<dbReference type="InterPro" id="IPR013083">
    <property type="entry name" value="Znf_RING/FYVE/PHD"/>
</dbReference>